<accession>A0A8H5FU91</accession>
<dbReference type="AlphaFoldDB" id="A0A8H5FU91"/>
<name>A0A8H5FU91_9AGAR</name>
<comment type="caution">
    <text evidence="2">The sequence shown here is derived from an EMBL/GenBank/DDBJ whole genome shotgun (WGS) entry which is preliminary data.</text>
</comment>
<dbReference type="OrthoDB" id="2393824at2759"/>
<dbReference type="Proteomes" id="UP000559027">
    <property type="component" value="Unassembled WGS sequence"/>
</dbReference>
<keyword evidence="3" id="KW-1185">Reference proteome</keyword>
<dbReference type="EMBL" id="JAACJO010000015">
    <property type="protein sequence ID" value="KAF5349975.1"/>
    <property type="molecule type" value="Genomic_DNA"/>
</dbReference>
<organism evidence="2 3">
    <name type="scientific">Leucocoprinus leucothites</name>
    <dbReference type="NCBI Taxonomy" id="201217"/>
    <lineage>
        <taxon>Eukaryota</taxon>
        <taxon>Fungi</taxon>
        <taxon>Dikarya</taxon>
        <taxon>Basidiomycota</taxon>
        <taxon>Agaricomycotina</taxon>
        <taxon>Agaricomycetes</taxon>
        <taxon>Agaricomycetidae</taxon>
        <taxon>Agaricales</taxon>
        <taxon>Agaricineae</taxon>
        <taxon>Agaricaceae</taxon>
        <taxon>Leucocoprinus</taxon>
    </lineage>
</organism>
<reference evidence="2 3" key="1">
    <citation type="journal article" date="2020" name="ISME J.">
        <title>Uncovering the hidden diversity of litter-decomposition mechanisms in mushroom-forming fungi.</title>
        <authorList>
            <person name="Floudas D."/>
            <person name="Bentzer J."/>
            <person name="Ahren D."/>
            <person name="Johansson T."/>
            <person name="Persson P."/>
            <person name="Tunlid A."/>
        </authorList>
    </citation>
    <scope>NUCLEOTIDE SEQUENCE [LARGE SCALE GENOMIC DNA]</scope>
    <source>
        <strain evidence="2 3">CBS 146.42</strain>
    </source>
</reference>
<evidence type="ECO:0000313" key="2">
    <source>
        <dbReference type="EMBL" id="KAF5349975.1"/>
    </source>
</evidence>
<feature type="region of interest" description="Disordered" evidence="1">
    <location>
        <begin position="858"/>
        <end position="889"/>
    </location>
</feature>
<gene>
    <name evidence="2" type="ORF">D9756_009205</name>
</gene>
<sequence length="889" mass="101828">MTEIEGNDAEIYSHCSRFDVNLQEEASLILWWIWRSTRPQYSTQPACLDAIYRDPGLHDALKTAHNAKKYTSIRNWTEAADTVTQQIQDSMISNDIQALLDEMEGPLTNVINGRTSLPLWTPKDIAVQPRVRHHLENLKIPIIKGRPNLLLHQLGSFKHDPVLKNRLDNIFMPNNHTFLVNTSGSGKTRILLEGLCDKWGFYFTSAIDSSLLGSSDIQNSIKSYIPNSPNFRTNLPPSNYELALKNNRKIASKIFRQVLLARLIIFHHFVEIVERERVPHSSLDIYRERWLLLQLQPRPAHPRVWDIFDDLACRLTQASDHFIFSQTQDLLKRIRELCSERIDAPPEETPLFLVLDEAQFAATEHTESFRSDHNGSHRPILREIVRAWEESISGRGVFMVVAGTGISKDVVDQAMASAIMKDSRYRWCSDTGAFNNVEAQQQYLTKYLPKSLLDSESGQRLLERLWYWLRGRHRFTVGYVTELICNGFQQPHRLLNAYVQHFTGFSITDADDCVESEDRDPLPSFSQYKLDFSKLQKNGDMLPTIRRIITHYMMRSMTPHLGKDETMYVEYGFARFDDSETRVIVIDEPLVLLAATCWMNNSGSYAYKLLSHEISTYGHNFNGFENYITFCIDLIFSRSRRLSDVFTFHGTVPAWAKLEARLVSTYCPSSDVSEISPACFARATGSSVTLGMNAKTPNLTVSWLQNHQRPPFCFPHQSMGPDVIFVLQLSDQSLIWVALQTKWSIGKKGKLAKDLLLHAMKSVTPSKFFLDKNGAPFSPVNHPGLREDIFQSLLALPNRRTDAGTYSLLRVVASFPAQTRMKRYMEKDLDKAGHPIATFNMDLVKKVTQKLSPRAFLDGPGFQEALPSPKKEKRKRHEETVTRRKKLKI</sequence>
<evidence type="ECO:0000313" key="3">
    <source>
        <dbReference type="Proteomes" id="UP000559027"/>
    </source>
</evidence>
<evidence type="ECO:0000256" key="1">
    <source>
        <dbReference type="SAM" id="MobiDB-lite"/>
    </source>
</evidence>
<proteinExistence type="predicted"/>
<protein>
    <submittedName>
        <fullName evidence="2">Uncharacterized protein</fullName>
    </submittedName>
</protein>